<feature type="transmembrane region" description="Helical" evidence="1">
    <location>
        <begin position="6"/>
        <end position="25"/>
    </location>
</feature>
<name>A0AAD9RBT5_9HYME</name>
<dbReference type="EMBL" id="JAIFRP010004405">
    <property type="protein sequence ID" value="KAK2576729.1"/>
    <property type="molecule type" value="Genomic_DNA"/>
</dbReference>
<evidence type="ECO:0000313" key="3">
    <source>
        <dbReference type="Proteomes" id="UP001258017"/>
    </source>
</evidence>
<sequence>MHFILHLFNSATFVLINLTIVLYTLQRFFWAMKHHYKIVTDIADFDSMVNESRASLDYVKRKIMEAMDEIKEDVGRELCITDRLTELSSKMAALSQRFNAVEEGVIEFVRMDHNMESVVVETPANVHEEVDKILTSLVDGKQQRGKHQKISRTDTTVC</sequence>
<comment type="caution">
    <text evidence="2">The sequence shown here is derived from an EMBL/GenBank/DDBJ whole genome shotgun (WGS) entry which is preliminary data.</text>
</comment>
<organism evidence="2 3">
    <name type="scientific">Odynerus spinipes</name>
    <dbReference type="NCBI Taxonomy" id="1348599"/>
    <lineage>
        <taxon>Eukaryota</taxon>
        <taxon>Metazoa</taxon>
        <taxon>Ecdysozoa</taxon>
        <taxon>Arthropoda</taxon>
        <taxon>Hexapoda</taxon>
        <taxon>Insecta</taxon>
        <taxon>Pterygota</taxon>
        <taxon>Neoptera</taxon>
        <taxon>Endopterygota</taxon>
        <taxon>Hymenoptera</taxon>
        <taxon>Apocrita</taxon>
        <taxon>Aculeata</taxon>
        <taxon>Vespoidea</taxon>
        <taxon>Vespidae</taxon>
        <taxon>Eumeninae</taxon>
        <taxon>Odynerus</taxon>
    </lineage>
</organism>
<reference evidence="2" key="2">
    <citation type="journal article" date="2023" name="Commun. Biol.">
        <title>Intrasexual cuticular hydrocarbon dimorphism in a wasp sheds light on hydrocarbon biosynthesis genes in Hymenoptera.</title>
        <authorList>
            <person name="Moris V.C."/>
            <person name="Podsiadlowski L."/>
            <person name="Martin S."/>
            <person name="Oeyen J.P."/>
            <person name="Donath A."/>
            <person name="Petersen M."/>
            <person name="Wilbrandt J."/>
            <person name="Misof B."/>
            <person name="Liedtke D."/>
            <person name="Thamm M."/>
            <person name="Scheiner R."/>
            <person name="Schmitt T."/>
            <person name="Niehuis O."/>
        </authorList>
    </citation>
    <scope>NUCLEOTIDE SEQUENCE</scope>
    <source>
        <strain evidence="2">GBR_01_08_01A</strain>
    </source>
</reference>
<keyword evidence="1" id="KW-1133">Transmembrane helix</keyword>
<evidence type="ECO:0000313" key="2">
    <source>
        <dbReference type="EMBL" id="KAK2576729.1"/>
    </source>
</evidence>
<keyword evidence="1" id="KW-0472">Membrane</keyword>
<dbReference type="AlphaFoldDB" id="A0AAD9RBT5"/>
<gene>
    <name evidence="2" type="ORF">KPH14_005383</name>
</gene>
<reference evidence="2" key="1">
    <citation type="submission" date="2021-08" db="EMBL/GenBank/DDBJ databases">
        <authorList>
            <person name="Misof B."/>
            <person name="Oliver O."/>
            <person name="Podsiadlowski L."/>
            <person name="Donath A."/>
            <person name="Peters R."/>
            <person name="Mayer C."/>
            <person name="Rust J."/>
            <person name="Gunkel S."/>
            <person name="Lesny P."/>
            <person name="Martin S."/>
            <person name="Oeyen J.P."/>
            <person name="Petersen M."/>
            <person name="Panagiotis P."/>
            <person name="Wilbrandt J."/>
            <person name="Tanja T."/>
        </authorList>
    </citation>
    <scope>NUCLEOTIDE SEQUENCE</scope>
    <source>
        <strain evidence="2">GBR_01_08_01A</strain>
        <tissue evidence="2">Thorax + abdomen</tissue>
    </source>
</reference>
<evidence type="ECO:0000256" key="1">
    <source>
        <dbReference type="SAM" id="Phobius"/>
    </source>
</evidence>
<dbReference type="Proteomes" id="UP001258017">
    <property type="component" value="Unassembled WGS sequence"/>
</dbReference>
<keyword evidence="1" id="KW-0812">Transmembrane</keyword>
<proteinExistence type="predicted"/>
<keyword evidence="3" id="KW-1185">Reference proteome</keyword>
<protein>
    <submittedName>
        <fullName evidence="2">Uncharacterized protein</fullName>
    </submittedName>
</protein>
<accession>A0AAD9RBT5</accession>